<proteinExistence type="inferred from homology"/>
<dbReference type="InterPro" id="IPR036513">
    <property type="entry name" value="STAS_dom_sf"/>
</dbReference>
<dbReference type="SUPFAM" id="SSF52091">
    <property type="entry name" value="SpoIIaa-like"/>
    <property type="match status" value="1"/>
</dbReference>
<name>A0A9D5P6S2_XYLRU</name>
<organism evidence="4 5">
    <name type="scientific">Xylanibacter ruminicola</name>
    <name type="common">Prevotella ruminicola</name>
    <dbReference type="NCBI Taxonomy" id="839"/>
    <lineage>
        <taxon>Bacteria</taxon>
        <taxon>Pseudomonadati</taxon>
        <taxon>Bacteroidota</taxon>
        <taxon>Bacteroidia</taxon>
        <taxon>Bacteroidales</taxon>
        <taxon>Prevotellaceae</taxon>
        <taxon>Xylanibacter</taxon>
    </lineage>
</organism>
<dbReference type="InterPro" id="IPR002645">
    <property type="entry name" value="STAS_dom"/>
</dbReference>
<evidence type="ECO:0000256" key="1">
    <source>
        <dbReference type="ARBA" id="ARBA00009013"/>
    </source>
</evidence>
<dbReference type="AlphaFoldDB" id="A0A9D5P6S2"/>
<evidence type="ECO:0000313" key="5">
    <source>
        <dbReference type="Proteomes" id="UP000806522"/>
    </source>
</evidence>
<comment type="similarity">
    <text evidence="1 2">Belongs to the anti-sigma-factor antagonist family.</text>
</comment>
<gene>
    <name evidence="4" type="ORF">E7101_13060</name>
</gene>
<dbReference type="Proteomes" id="UP000806522">
    <property type="component" value="Unassembled WGS sequence"/>
</dbReference>
<dbReference type="NCBIfam" id="TIGR00377">
    <property type="entry name" value="ant_ant_sig"/>
    <property type="match status" value="1"/>
</dbReference>
<evidence type="ECO:0000256" key="2">
    <source>
        <dbReference type="RuleBase" id="RU003749"/>
    </source>
</evidence>
<comment type="caution">
    <text evidence="4">The sequence shown here is derived from an EMBL/GenBank/DDBJ whole genome shotgun (WGS) entry which is preliminary data.</text>
</comment>
<protein>
    <recommendedName>
        <fullName evidence="2">Anti-sigma factor antagonist</fullName>
    </recommendedName>
</protein>
<accession>A0A9D5P6S2</accession>
<dbReference type="InterPro" id="IPR003658">
    <property type="entry name" value="Anti-sigma_ant"/>
</dbReference>
<dbReference type="Pfam" id="PF01740">
    <property type="entry name" value="STAS"/>
    <property type="match status" value="1"/>
</dbReference>
<dbReference type="EMBL" id="SUYC01000018">
    <property type="protein sequence ID" value="MBE6271854.1"/>
    <property type="molecule type" value="Genomic_DNA"/>
</dbReference>
<dbReference type="GO" id="GO:0043856">
    <property type="term" value="F:anti-sigma factor antagonist activity"/>
    <property type="evidence" value="ECO:0007669"/>
    <property type="project" value="InterPro"/>
</dbReference>
<dbReference type="PROSITE" id="PS50801">
    <property type="entry name" value="STAS"/>
    <property type="match status" value="1"/>
</dbReference>
<dbReference type="CDD" id="cd07043">
    <property type="entry name" value="STAS_anti-anti-sigma_factors"/>
    <property type="match status" value="1"/>
</dbReference>
<dbReference type="Gene3D" id="3.30.750.24">
    <property type="entry name" value="STAS domain"/>
    <property type="match status" value="1"/>
</dbReference>
<evidence type="ECO:0000259" key="3">
    <source>
        <dbReference type="PROSITE" id="PS50801"/>
    </source>
</evidence>
<reference evidence="4" key="1">
    <citation type="submission" date="2019-04" db="EMBL/GenBank/DDBJ databases">
        <title>Evolution of Biomass-Degrading Anaerobic Consortia Revealed by Metagenomics.</title>
        <authorList>
            <person name="Peng X."/>
        </authorList>
    </citation>
    <scope>NUCLEOTIDE SEQUENCE</scope>
    <source>
        <strain evidence="4">SIG140</strain>
    </source>
</reference>
<sequence>MSARMMRTYSPCRKSLRNKYRKEIEMEIKINKTGERQITLTLIGRIDTSVTTAAEREIRPLFDYFEQEIVIDCTQLEYISSSGLRILMHIAQQGWINHCELFIKGLQPNVYDVFKTTGFVHLFKFKD</sequence>
<dbReference type="PANTHER" id="PTHR33495">
    <property type="entry name" value="ANTI-SIGMA FACTOR ANTAGONIST TM_1081-RELATED-RELATED"/>
    <property type="match status" value="1"/>
</dbReference>
<evidence type="ECO:0000313" key="4">
    <source>
        <dbReference type="EMBL" id="MBE6271854.1"/>
    </source>
</evidence>
<feature type="domain" description="STAS" evidence="3">
    <location>
        <begin position="40"/>
        <end position="127"/>
    </location>
</feature>